<evidence type="ECO:0000256" key="3">
    <source>
        <dbReference type="ARBA" id="ARBA00023125"/>
    </source>
</evidence>
<evidence type="ECO:0000313" key="8">
    <source>
        <dbReference type="EMBL" id="BAK36776.1"/>
    </source>
</evidence>
<keyword evidence="3 5" id="KW-0238">DNA-binding</keyword>
<protein>
    <submittedName>
        <fullName evidence="8">Putative recombinase</fullName>
    </submittedName>
</protein>
<dbReference type="Gene3D" id="1.10.150.130">
    <property type="match status" value="1"/>
</dbReference>
<comment type="similarity">
    <text evidence="1">Belongs to the 'phage' integrase family.</text>
</comment>
<evidence type="ECO:0000256" key="2">
    <source>
        <dbReference type="ARBA" id="ARBA00022908"/>
    </source>
</evidence>
<evidence type="ECO:0000256" key="5">
    <source>
        <dbReference type="PROSITE-ProRule" id="PRU01248"/>
    </source>
</evidence>
<dbReference type="GO" id="GO:0003677">
    <property type="term" value="F:DNA binding"/>
    <property type="evidence" value="ECO:0007669"/>
    <property type="project" value="UniProtKB-UniRule"/>
</dbReference>
<dbReference type="InterPro" id="IPR004107">
    <property type="entry name" value="Integrase_SAM-like_N"/>
</dbReference>
<dbReference type="Pfam" id="PF13495">
    <property type="entry name" value="Phage_int_SAM_4"/>
    <property type="match status" value="1"/>
</dbReference>
<dbReference type="GO" id="GO:0015074">
    <property type="term" value="P:DNA integration"/>
    <property type="evidence" value="ECO:0007669"/>
    <property type="project" value="UniProtKB-KW"/>
</dbReference>
<dbReference type="InterPro" id="IPR044068">
    <property type="entry name" value="CB"/>
</dbReference>
<dbReference type="PROSITE" id="PS51900">
    <property type="entry name" value="CB"/>
    <property type="match status" value="1"/>
</dbReference>
<dbReference type="Pfam" id="PF00589">
    <property type="entry name" value="Phage_integrase"/>
    <property type="match status" value="1"/>
</dbReference>
<dbReference type="SUPFAM" id="SSF56349">
    <property type="entry name" value="DNA breaking-rejoining enzymes"/>
    <property type="match status" value="1"/>
</dbReference>
<accession>F5XPU5</accession>
<dbReference type="RefSeq" id="WP_013864622.1">
    <property type="nucleotide sequence ID" value="NC_015635.1"/>
</dbReference>
<dbReference type="OrthoDB" id="3698359at2"/>
<dbReference type="CDD" id="cd00397">
    <property type="entry name" value="DNA_BRE_C"/>
    <property type="match status" value="1"/>
</dbReference>
<sequence>MGLNDEPPPLSGGVLPLGNVSLLRPAEQFFDEMLAGWTTQQTSRMLAAQTIKTRASQVRRFADFCNTPPWEWSPADVEEWTTSLVSGPRPLAVSTVRAYQNAVALFCDYLIDHRYGWVDRCVDLFGTHPTQVCHEWNTVIHTSDHEARPAVRPLCRAELQAFFDYADDLVDRARSSGRKGWQTLFRDATLFKTIYAFGLRRRKAAMLDLHDFTRNPQGWEFGRFGVCNVRWGKAMKGSPPRRRAVLAVFDWTRPVIEEYVTEVRPRFDIANESILWPTERQTRIRLEHIDDRFADWRDDLGLDPVLHPHCLRHSYVTHLIEDGFDPLFVQQQVGHRWGSTTALYTGVSGDYRNRTLRRALDAAFTPPEAIEGGSR</sequence>
<proteinExistence type="inferred from homology"/>
<dbReference type="eggNOG" id="COG4974">
    <property type="taxonomic scope" value="Bacteria"/>
</dbReference>
<dbReference type="InterPro" id="IPR013762">
    <property type="entry name" value="Integrase-like_cat_sf"/>
</dbReference>
<keyword evidence="9" id="KW-1185">Reference proteome</keyword>
<dbReference type="InterPro" id="IPR010998">
    <property type="entry name" value="Integrase_recombinase_N"/>
</dbReference>
<keyword evidence="4" id="KW-0233">DNA recombination</keyword>
<dbReference type="AlphaFoldDB" id="F5XPU5"/>
<evidence type="ECO:0000259" key="6">
    <source>
        <dbReference type="PROSITE" id="PS51898"/>
    </source>
</evidence>
<dbReference type="PROSITE" id="PS51898">
    <property type="entry name" value="TYR_RECOMBINASE"/>
    <property type="match status" value="1"/>
</dbReference>
<evidence type="ECO:0000313" key="9">
    <source>
        <dbReference type="Proteomes" id="UP000007947"/>
    </source>
</evidence>
<dbReference type="Gene3D" id="1.10.443.10">
    <property type="entry name" value="Intergrase catalytic core"/>
    <property type="match status" value="1"/>
</dbReference>
<dbReference type="InterPro" id="IPR011010">
    <property type="entry name" value="DNA_brk_join_enz"/>
</dbReference>
<dbReference type="EMBL" id="AP012204">
    <property type="protein sequence ID" value="BAK36776.1"/>
    <property type="molecule type" value="Genomic_DNA"/>
</dbReference>
<keyword evidence="2" id="KW-0229">DNA integration</keyword>
<gene>
    <name evidence="8" type="ordered locus">MLP_37620</name>
</gene>
<evidence type="ECO:0000256" key="4">
    <source>
        <dbReference type="ARBA" id="ARBA00023172"/>
    </source>
</evidence>
<dbReference type="PANTHER" id="PTHR30349:SF41">
    <property type="entry name" value="INTEGRASE_RECOMBINASE PROTEIN MJ0367-RELATED"/>
    <property type="match status" value="1"/>
</dbReference>
<organism evidence="8 9">
    <name type="scientific">Microlunatus phosphovorus (strain ATCC 700054 / DSM 10555 / JCM 9379 / NBRC 101784 / NCIMB 13414 / VKM Ac-1990 / NM-1)</name>
    <dbReference type="NCBI Taxonomy" id="1032480"/>
    <lineage>
        <taxon>Bacteria</taxon>
        <taxon>Bacillati</taxon>
        <taxon>Actinomycetota</taxon>
        <taxon>Actinomycetes</taxon>
        <taxon>Propionibacteriales</taxon>
        <taxon>Propionibacteriaceae</taxon>
        <taxon>Microlunatus</taxon>
    </lineage>
</organism>
<evidence type="ECO:0000256" key="1">
    <source>
        <dbReference type="ARBA" id="ARBA00008857"/>
    </source>
</evidence>
<dbReference type="HOGENOM" id="CLU_064033_0_0_11"/>
<name>F5XPU5_MICPN</name>
<feature type="domain" description="Core-binding (CB)" evidence="7">
    <location>
        <begin position="20"/>
        <end position="111"/>
    </location>
</feature>
<evidence type="ECO:0000259" key="7">
    <source>
        <dbReference type="PROSITE" id="PS51900"/>
    </source>
</evidence>
<dbReference type="KEGG" id="mph:MLP_37620"/>
<dbReference type="GO" id="GO:0006310">
    <property type="term" value="P:DNA recombination"/>
    <property type="evidence" value="ECO:0007669"/>
    <property type="project" value="UniProtKB-KW"/>
</dbReference>
<reference evidence="8 9" key="1">
    <citation type="submission" date="2011-05" db="EMBL/GenBank/DDBJ databases">
        <title>Whole genome sequence of Microlunatus phosphovorus NM-1.</title>
        <authorList>
            <person name="Hosoyama A."/>
            <person name="Sasaki K."/>
            <person name="Harada T."/>
            <person name="Igarashi R."/>
            <person name="Kawakoshi A."/>
            <person name="Sasagawa M."/>
            <person name="Fukada J."/>
            <person name="Nakamura S."/>
            <person name="Katano Y."/>
            <person name="Hanada S."/>
            <person name="Kamagata Y."/>
            <person name="Nakamura N."/>
            <person name="Yamazaki S."/>
            <person name="Fujita N."/>
        </authorList>
    </citation>
    <scope>NUCLEOTIDE SEQUENCE [LARGE SCALE GENOMIC DNA]</scope>
    <source>
        <strain evidence="9">ATCC 700054 / DSM 10555 / JCM 9379 / NBRC 101784 / NCIMB 13414 / VKM Ac-1990 / NM-1</strain>
    </source>
</reference>
<dbReference type="Proteomes" id="UP000007947">
    <property type="component" value="Chromosome"/>
</dbReference>
<dbReference type="STRING" id="1032480.MLP_37620"/>
<dbReference type="InterPro" id="IPR002104">
    <property type="entry name" value="Integrase_catalytic"/>
</dbReference>
<dbReference type="PANTHER" id="PTHR30349">
    <property type="entry name" value="PHAGE INTEGRASE-RELATED"/>
    <property type="match status" value="1"/>
</dbReference>
<feature type="domain" description="Tyr recombinase" evidence="6">
    <location>
        <begin position="149"/>
        <end position="361"/>
    </location>
</feature>
<dbReference type="InterPro" id="IPR050090">
    <property type="entry name" value="Tyrosine_recombinase_XerCD"/>
</dbReference>